<keyword evidence="3" id="KW-0731">Sigma factor</keyword>
<organism evidence="8 9">
    <name type="scientific">Psychromonas ingrahamii (strain DSM 17664 / CCUG 51855 / 37)</name>
    <dbReference type="NCBI Taxonomy" id="357804"/>
    <lineage>
        <taxon>Bacteria</taxon>
        <taxon>Pseudomonadati</taxon>
        <taxon>Pseudomonadota</taxon>
        <taxon>Gammaproteobacteria</taxon>
        <taxon>Alteromonadales</taxon>
        <taxon>Psychromonadaceae</taxon>
        <taxon>Psychromonas</taxon>
    </lineage>
</organism>
<dbReference type="InterPro" id="IPR039425">
    <property type="entry name" value="RNA_pol_sigma-70-like"/>
</dbReference>
<evidence type="ECO:0000259" key="7">
    <source>
        <dbReference type="Pfam" id="PF04545"/>
    </source>
</evidence>
<dbReference type="OrthoDB" id="9784272at2"/>
<dbReference type="InterPro" id="IPR036388">
    <property type="entry name" value="WH-like_DNA-bd_sf"/>
</dbReference>
<dbReference type="Gene3D" id="1.10.10.10">
    <property type="entry name" value="Winged helix-like DNA-binding domain superfamily/Winged helix DNA-binding domain"/>
    <property type="match status" value="1"/>
</dbReference>
<dbReference type="STRING" id="357804.Ping_0995"/>
<feature type="domain" description="RNA polymerase sigma-70 region 2" evidence="6">
    <location>
        <begin position="52"/>
        <end position="115"/>
    </location>
</feature>
<dbReference type="Gene3D" id="1.10.1740.10">
    <property type="match status" value="1"/>
</dbReference>
<sequence length="206" mass="23989">MIARIAHNSTDITLNNTKLNSLDSEQLKINLWLKLVATKQDKEAFSELFKWFAPRIRAHGMQRFKQEALAMDLVQETMLLVWRKAVLFNVDKGKASTWIYTIMRNYCFDMLRKKQTQKEDTISDDLWPVIEQQVPDDKDDHLQNRLLLSHLGSLPLEQKQVVEAIYLQEMTQQELATHLDLPLGTVKSRLRLAISKLKSKLEADLD</sequence>
<keyword evidence="4" id="KW-0238">DNA-binding</keyword>
<dbReference type="Pfam" id="PF04542">
    <property type="entry name" value="Sigma70_r2"/>
    <property type="match status" value="1"/>
</dbReference>
<proteinExistence type="inferred from homology"/>
<dbReference type="KEGG" id="pin:Ping_0995"/>
<evidence type="ECO:0000256" key="1">
    <source>
        <dbReference type="ARBA" id="ARBA00010641"/>
    </source>
</evidence>
<dbReference type="GO" id="GO:0006352">
    <property type="term" value="P:DNA-templated transcription initiation"/>
    <property type="evidence" value="ECO:0007669"/>
    <property type="project" value="InterPro"/>
</dbReference>
<dbReference type="NCBIfam" id="TIGR02937">
    <property type="entry name" value="sigma70-ECF"/>
    <property type="match status" value="1"/>
</dbReference>
<dbReference type="InterPro" id="IPR013325">
    <property type="entry name" value="RNA_pol_sigma_r2"/>
</dbReference>
<dbReference type="Proteomes" id="UP000000639">
    <property type="component" value="Chromosome"/>
</dbReference>
<accession>A1STL9</accession>
<dbReference type="RefSeq" id="WP_011769397.1">
    <property type="nucleotide sequence ID" value="NC_008709.1"/>
</dbReference>
<dbReference type="InterPro" id="IPR013324">
    <property type="entry name" value="RNA_pol_sigma_r3/r4-like"/>
</dbReference>
<dbReference type="NCBIfam" id="NF008890">
    <property type="entry name" value="PRK11924.1-3"/>
    <property type="match status" value="1"/>
</dbReference>
<dbReference type="GO" id="GO:0003677">
    <property type="term" value="F:DNA binding"/>
    <property type="evidence" value="ECO:0007669"/>
    <property type="project" value="UniProtKB-KW"/>
</dbReference>
<gene>
    <name evidence="8" type="ordered locus">Ping_0995</name>
</gene>
<feature type="domain" description="RNA polymerase sigma-70 region 4" evidence="7">
    <location>
        <begin position="151"/>
        <end position="198"/>
    </location>
</feature>
<dbReference type="CDD" id="cd06171">
    <property type="entry name" value="Sigma70_r4"/>
    <property type="match status" value="1"/>
</dbReference>
<dbReference type="PANTHER" id="PTHR43133:SF62">
    <property type="entry name" value="RNA POLYMERASE SIGMA FACTOR SIGZ"/>
    <property type="match status" value="1"/>
</dbReference>
<dbReference type="PANTHER" id="PTHR43133">
    <property type="entry name" value="RNA POLYMERASE ECF-TYPE SIGMA FACTO"/>
    <property type="match status" value="1"/>
</dbReference>
<dbReference type="Pfam" id="PF04545">
    <property type="entry name" value="Sigma70_r4"/>
    <property type="match status" value="1"/>
</dbReference>
<evidence type="ECO:0000256" key="2">
    <source>
        <dbReference type="ARBA" id="ARBA00023015"/>
    </source>
</evidence>
<dbReference type="SUPFAM" id="SSF88946">
    <property type="entry name" value="Sigma2 domain of RNA polymerase sigma factors"/>
    <property type="match status" value="1"/>
</dbReference>
<dbReference type="HOGENOM" id="CLU_047691_9_3_6"/>
<dbReference type="InterPro" id="IPR007627">
    <property type="entry name" value="RNA_pol_sigma70_r2"/>
</dbReference>
<name>A1STL9_PSYIN</name>
<dbReference type="GO" id="GO:0016987">
    <property type="term" value="F:sigma factor activity"/>
    <property type="evidence" value="ECO:0007669"/>
    <property type="project" value="UniProtKB-KW"/>
</dbReference>
<evidence type="ECO:0000313" key="8">
    <source>
        <dbReference type="EMBL" id="ABM02834.1"/>
    </source>
</evidence>
<reference evidence="8 9" key="1">
    <citation type="submission" date="2007-01" db="EMBL/GenBank/DDBJ databases">
        <title>Complete sequence of Psychromonas ingrahamii 37.</title>
        <authorList>
            <consortium name="US DOE Joint Genome Institute"/>
            <person name="Copeland A."/>
            <person name="Lucas S."/>
            <person name="Lapidus A."/>
            <person name="Barry K."/>
            <person name="Detter J.C."/>
            <person name="Glavina del Rio T."/>
            <person name="Hammon N."/>
            <person name="Israni S."/>
            <person name="Dalin E."/>
            <person name="Tice H."/>
            <person name="Pitluck S."/>
            <person name="Thompson L.S."/>
            <person name="Brettin T."/>
            <person name="Bruce D."/>
            <person name="Han C."/>
            <person name="Tapia R."/>
            <person name="Schmutz J."/>
            <person name="Larimer F."/>
            <person name="Land M."/>
            <person name="Hauser L."/>
            <person name="Kyrpides N."/>
            <person name="Ivanova N."/>
            <person name="Staley J."/>
            <person name="Richardson P."/>
        </authorList>
    </citation>
    <scope>NUCLEOTIDE SEQUENCE [LARGE SCALE GENOMIC DNA]</scope>
    <source>
        <strain evidence="8 9">37</strain>
    </source>
</reference>
<evidence type="ECO:0000256" key="5">
    <source>
        <dbReference type="ARBA" id="ARBA00023163"/>
    </source>
</evidence>
<evidence type="ECO:0000256" key="3">
    <source>
        <dbReference type="ARBA" id="ARBA00023082"/>
    </source>
</evidence>
<keyword evidence="5" id="KW-0804">Transcription</keyword>
<dbReference type="SUPFAM" id="SSF88659">
    <property type="entry name" value="Sigma3 and sigma4 domains of RNA polymerase sigma factors"/>
    <property type="match status" value="1"/>
</dbReference>
<comment type="similarity">
    <text evidence="1">Belongs to the sigma-70 factor family. ECF subfamily.</text>
</comment>
<evidence type="ECO:0000256" key="4">
    <source>
        <dbReference type="ARBA" id="ARBA00023125"/>
    </source>
</evidence>
<dbReference type="AlphaFoldDB" id="A1STL9"/>
<keyword evidence="9" id="KW-1185">Reference proteome</keyword>
<dbReference type="eggNOG" id="COG1595">
    <property type="taxonomic scope" value="Bacteria"/>
</dbReference>
<dbReference type="EMBL" id="CP000510">
    <property type="protein sequence ID" value="ABM02834.1"/>
    <property type="molecule type" value="Genomic_DNA"/>
</dbReference>
<keyword evidence="2" id="KW-0805">Transcription regulation</keyword>
<dbReference type="InterPro" id="IPR014284">
    <property type="entry name" value="RNA_pol_sigma-70_dom"/>
</dbReference>
<evidence type="ECO:0000259" key="6">
    <source>
        <dbReference type="Pfam" id="PF04542"/>
    </source>
</evidence>
<dbReference type="InterPro" id="IPR007630">
    <property type="entry name" value="RNA_pol_sigma70_r4"/>
</dbReference>
<evidence type="ECO:0000313" key="9">
    <source>
        <dbReference type="Proteomes" id="UP000000639"/>
    </source>
</evidence>
<protein>
    <submittedName>
        <fullName evidence="8">RNA polymerase, sigma-24 subunit, RpoE</fullName>
    </submittedName>
</protein>